<evidence type="ECO:0008006" key="3">
    <source>
        <dbReference type="Google" id="ProtNLM"/>
    </source>
</evidence>
<dbReference type="PANTHER" id="PTHR32063">
    <property type="match status" value="1"/>
</dbReference>
<accession>X1IQC7</accession>
<feature type="non-terminal residue" evidence="2">
    <location>
        <position position="71"/>
    </location>
</feature>
<dbReference type="GO" id="GO:0042910">
    <property type="term" value="F:xenobiotic transmembrane transporter activity"/>
    <property type="evidence" value="ECO:0007669"/>
    <property type="project" value="TreeGrafter"/>
</dbReference>
<organism evidence="2">
    <name type="scientific">marine sediment metagenome</name>
    <dbReference type="NCBI Taxonomy" id="412755"/>
    <lineage>
        <taxon>unclassified sequences</taxon>
        <taxon>metagenomes</taxon>
        <taxon>ecological metagenomes</taxon>
    </lineage>
</organism>
<dbReference type="PANTHER" id="PTHR32063:SF0">
    <property type="entry name" value="SWARMING MOTILITY PROTEIN SWRC"/>
    <property type="match status" value="1"/>
</dbReference>
<dbReference type="Pfam" id="PF00873">
    <property type="entry name" value="ACR_tran"/>
    <property type="match status" value="1"/>
</dbReference>
<keyword evidence="1" id="KW-1133">Transmembrane helix</keyword>
<dbReference type="InterPro" id="IPR001036">
    <property type="entry name" value="Acrflvin-R"/>
</dbReference>
<gene>
    <name evidence="2" type="ORF">S03H2_49313</name>
</gene>
<comment type="caution">
    <text evidence="2">The sequence shown here is derived from an EMBL/GenBank/DDBJ whole genome shotgun (WGS) entry which is preliminary data.</text>
</comment>
<protein>
    <recommendedName>
        <fullName evidence="3">Acriflavin resistance protein</fullName>
    </recommendedName>
</protein>
<dbReference type="EMBL" id="BARU01031153">
    <property type="protein sequence ID" value="GAH71445.1"/>
    <property type="molecule type" value="Genomic_DNA"/>
</dbReference>
<dbReference type="AlphaFoldDB" id="X1IQC7"/>
<dbReference type="GO" id="GO:0005886">
    <property type="term" value="C:plasma membrane"/>
    <property type="evidence" value="ECO:0007669"/>
    <property type="project" value="TreeGrafter"/>
</dbReference>
<evidence type="ECO:0000256" key="1">
    <source>
        <dbReference type="SAM" id="Phobius"/>
    </source>
</evidence>
<keyword evidence="1" id="KW-0472">Membrane</keyword>
<dbReference type="Gene3D" id="1.20.1640.10">
    <property type="entry name" value="Multidrug efflux transporter AcrB transmembrane domain"/>
    <property type="match status" value="1"/>
</dbReference>
<feature type="transmembrane region" description="Helical" evidence="1">
    <location>
        <begin position="15"/>
        <end position="33"/>
    </location>
</feature>
<proteinExistence type="predicted"/>
<name>X1IQC7_9ZZZZ</name>
<dbReference type="Gene3D" id="3.30.70.1430">
    <property type="entry name" value="Multidrug efflux transporter AcrB pore domain"/>
    <property type="match status" value="1"/>
</dbReference>
<evidence type="ECO:0000313" key="2">
    <source>
        <dbReference type="EMBL" id="GAH71445.1"/>
    </source>
</evidence>
<sequence length="71" mass="7884">MNALIDAAFSHTRTVALAFVMIIVMGAVAYLSIPKESEPDIPIPTIYVSMTYEGISPEDSERLLIRPMEKE</sequence>
<reference evidence="2" key="1">
    <citation type="journal article" date="2014" name="Front. Microbiol.">
        <title>High frequency of phylogenetically diverse reductive dehalogenase-homologous genes in deep subseafloor sedimentary metagenomes.</title>
        <authorList>
            <person name="Kawai M."/>
            <person name="Futagami T."/>
            <person name="Toyoda A."/>
            <person name="Takaki Y."/>
            <person name="Nishi S."/>
            <person name="Hori S."/>
            <person name="Arai W."/>
            <person name="Tsubouchi T."/>
            <person name="Morono Y."/>
            <person name="Uchiyama I."/>
            <person name="Ito T."/>
            <person name="Fujiyama A."/>
            <person name="Inagaki F."/>
            <person name="Takami H."/>
        </authorList>
    </citation>
    <scope>NUCLEOTIDE SEQUENCE</scope>
    <source>
        <strain evidence="2">Expedition CK06-06</strain>
    </source>
</reference>
<keyword evidence="1" id="KW-0812">Transmembrane</keyword>